<evidence type="ECO:0000256" key="2">
    <source>
        <dbReference type="SAM" id="MobiDB-lite"/>
    </source>
</evidence>
<dbReference type="Pfam" id="PF05532">
    <property type="entry name" value="CsbD"/>
    <property type="match status" value="1"/>
</dbReference>
<comment type="caution">
    <text evidence="4">The sequence shown here is derived from an EMBL/GenBank/DDBJ whole genome shotgun (WGS) entry which is preliminary data.</text>
</comment>
<dbReference type="InterPro" id="IPR036629">
    <property type="entry name" value="YjbJ_sf"/>
</dbReference>
<proteinExistence type="inferred from homology"/>
<feature type="compositionally biased region" description="Basic and acidic residues" evidence="2">
    <location>
        <begin position="33"/>
        <end position="56"/>
    </location>
</feature>
<feature type="region of interest" description="Disordered" evidence="2">
    <location>
        <begin position="22"/>
        <end position="63"/>
    </location>
</feature>
<evidence type="ECO:0000256" key="1">
    <source>
        <dbReference type="ARBA" id="ARBA00009129"/>
    </source>
</evidence>
<evidence type="ECO:0000259" key="3">
    <source>
        <dbReference type="Pfam" id="PF05532"/>
    </source>
</evidence>
<dbReference type="InterPro" id="IPR008462">
    <property type="entry name" value="CsbD"/>
</dbReference>
<evidence type="ECO:0000313" key="5">
    <source>
        <dbReference type="Proteomes" id="UP000092389"/>
    </source>
</evidence>
<dbReference type="Gene3D" id="1.10.1470.10">
    <property type="entry name" value="YjbJ"/>
    <property type="match status" value="1"/>
</dbReference>
<evidence type="ECO:0000313" key="4">
    <source>
        <dbReference type="EMBL" id="OBH76824.1"/>
    </source>
</evidence>
<dbReference type="OrthoDB" id="2143260at2"/>
<sequence>MSGADKARNKVRLVTGKLKAATGRATNDPALEAEGRADQRAAHLRDAGEKVKDAFRPRRRRQV</sequence>
<accession>A0A1A2TKF8</accession>
<reference evidence="4 5" key="1">
    <citation type="submission" date="2016-06" db="EMBL/GenBank/DDBJ databases">
        <authorList>
            <person name="Kjaerup R.B."/>
            <person name="Dalgaard T.S."/>
            <person name="Juul-Madsen H.R."/>
        </authorList>
    </citation>
    <scope>NUCLEOTIDE SEQUENCE [LARGE SCALE GENOMIC DNA]</scope>
    <source>
        <strain evidence="4 5">E152</strain>
    </source>
</reference>
<comment type="similarity">
    <text evidence="1">Belongs to the UPF0337 (CsbD) family.</text>
</comment>
<dbReference type="Proteomes" id="UP000092389">
    <property type="component" value="Unassembled WGS sequence"/>
</dbReference>
<dbReference type="AlphaFoldDB" id="A0A1A2TKF8"/>
<dbReference type="EMBL" id="LZJU01000063">
    <property type="protein sequence ID" value="OBH76824.1"/>
    <property type="molecule type" value="Genomic_DNA"/>
</dbReference>
<organism evidence="4 5">
    <name type="scientific">Mycobacterium mantenii</name>
    <dbReference type="NCBI Taxonomy" id="560555"/>
    <lineage>
        <taxon>Bacteria</taxon>
        <taxon>Bacillati</taxon>
        <taxon>Actinomycetota</taxon>
        <taxon>Actinomycetes</taxon>
        <taxon>Mycobacteriales</taxon>
        <taxon>Mycobacteriaceae</taxon>
        <taxon>Mycobacterium</taxon>
        <taxon>Mycobacterium avium complex (MAC)</taxon>
    </lineage>
</organism>
<feature type="domain" description="CsbD-like" evidence="3">
    <location>
        <begin position="5"/>
        <end position="56"/>
    </location>
</feature>
<name>A0A1A2TKF8_MYCNT</name>
<gene>
    <name evidence="4" type="ORF">A5683_20570</name>
</gene>
<dbReference type="RefSeq" id="WP_067909248.1">
    <property type="nucleotide sequence ID" value="NZ_LZJP01000128.1"/>
</dbReference>
<protein>
    <submittedName>
        <fullName evidence="4">General stress protein CsbD</fullName>
    </submittedName>
</protein>
<dbReference type="SUPFAM" id="SSF69047">
    <property type="entry name" value="Hypothetical protein YjbJ"/>
    <property type="match status" value="1"/>
</dbReference>